<evidence type="ECO:0000256" key="3">
    <source>
        <dbReference type="ARBA" id="ARBA00006958"/>
    </source>
</evidence>
<evidence type="ECO:0000256" key="1">
    <source>
        <dbReference type="ARBA" id="ARBA00001968"/>
    </source>
</evidence>
<dbReference type="GO" id="GO:0004518">
    <property type="term" value="F:nuclease activity"/>
    <property type="evidence" value="ECO:0007669"/>
    <property type="project" value="UniProtKB-KW"/>
</dbReference>
<keyword evidence="5" id="KW-0479">Metal-binding</keyword>
<sequence>NAKFPGRSHDSHVWANSNVYTLMKTNFEHGQRDVYLIGDSGYPCQPWLLTPFTNPPPRCSASRFNETFVKTRSSVERSIGLLKARFRCLLKDRRLHYSPTKAAVIVNCCALLHNIALHYNSGITGLSFDEIDELPPDRITFSQNEIRRQGQQIRTQYATRFF</sequence>
<evidence type="ECO:0000256" key="4">
    <source>
        <dbReference type="ARBA" id="ARBA00022722"/>
    </source>
</evidence>
<dbReference type="EMBL" id="GBHO01021932">
    <property type="protein sequence ID" value="JAG21672.1"/>
    <property type="molecule type" value="Transcribed_RNA"/>
</dbReference>
<keyword evidence="6" id="KW-0378">Hydrolase</keyword>
<evidence type="ECO:0000313" key="9">
    <source>
        <dbReference type="EMBL" id="JAG21672.1"/>
    </source>
</evidence>
<evidence type="ECO:0000256" key="5">
    <source>
        <dbReference type="ARBA" id="ARBA00022723"/>
    </source>
</evidence>
<organism evidence="9">
    <name type="scientific">Lygus hesperus</name>
    <name type="common">Western plant bug</name>
    <dbReference type="NCBI Taxonomy" id="30085"/>
    <lineage>
        <taxon>Eukaryota</taxon>
        <taxon>Metazoa</taxon>
        <taxon>Ecdysozoa</taxon>
        <taxon>Arthropoda</taxon>
        <taxon>Hexapoda</taxon>
        <taxon>Insecta</taxon>
        <taxon>Pterygota</taxon>
        <taxon>Neoptera</taxon>
        <taxon>Paraneoptera</taxon>
        <taxon>Hemiptera</taxon>
        <taxon>Heteroptera</taxon>
        <taxon>Panheteroptera</taxon>
        <taxon>Cimicomorpha</taxon>
        <taxon>Miridae</taxon>
        <taxon>Mirini</taxon>
        <taxon>Lygus</taxon>
    </lineage>
</organism>
<proteinExistence type="inferred from homology"/>
<evidence type="ECO:0000256" key="7">
    <source>
        <dbReference type="ARBA" id="ARBA00023242"/>
    </source>
</evidence>
<comment type="similarity">
    <text evidence="3">Belongs to the HARBI1 family.</text>
</comment>
<dbReference type="GO" id="GO:0046872">
    <property type="term" value="F:metal ion binding"/>
    <property type="evidence" value="ECO:0007669"/>
    <property type="project" value="UniProtKB-KW"/>
</dbReference>
<evidence type="ECO:0000256" key="2">
    <source>
        <dbReference type="ARBA" id="ARBA00004123"/>
    </source>
</evidence>
<reference evidence="9" key="1">
    <citation type="journal article" date="2014" name="PLoS ONE">
        <title>Transcriptome-Based Identification of ABC Transporters in the Western Tarnished Plant Bug Lygus hesperus.</title>
        <authorList>
            <person name="Hull J.J."/>
            <person name="Chaney K."/>
            <person name="Geib S.M."/>
            <person name="Fabrick J.A."/>
            <person name="Brent C.S."/>
            <person name="Walsh D."/>
            <person name="Lavine L.C."/>
        </authorList>
    </citation>
    <scope>NUCLEOTIDE SEQUENCE</scope>
</reference>
<dbReference type="Pfam" id="PF13359">
    <property type="entry name" value="DDE_Tnp_4"/>
    <property type="match status" value="1"/>
</dbReference>
<comment type="cofactor">
    <cofactor evidence="1">
        <name>a divalent metal cation</name>
        <dbReference type="ChEBI" id="CHEBI:60240"/>
    </cofactor>
</comment>
<name>A0A0A9XLT6_LYGHE</name>
<dbReference type="PANTHER" id="PTHR22930">
    <property type="match status" value="1"/>
</dbReference>
<accession>A0A0A9XLT6</accession>
<dbReference type="InterPro" id="IPR045249">
    <property type="entry name" value="HARBI1-like"/>
</dbReference>
<reference evidence="9" key="2">
    <citation type="submission" date="2014-07" db="EMBL/GenBank/DDBJ databases">
        <authorList>
            <person name="Hull J."/>
        </authorList>
    </citation>
    <scope>NUCLEOTIDE SEQUENCE</scope>
</reference>
<protein>
    <submittedName>
        <fullName evidence="9">Putative nuclease HARBI1</fullName>
    </submittedName>
</protein>
<feature type="domain" description="DDE Tnp4" evidence="8">
    <location>
        <begin position="2"/>
        <end position="114"/>
    </location>
</feature>
<evidence type="ECO:0000256" key="6">
    <source>
        <dbReference type="ARBA" id="ARBA00022801"/>
    </source>
</evidence>
<keyword evidence="7" id="KW-0539">Nucleus</keyword>
<dbReference type="GO" id="GO:0005634">
    <property type="term" value="C:nucleus"/>
    <property type="evidence" value="ECO:0007669"/>
    <property type="project" value="UniProtKB-SubCell"/>
</dbReference>
<feature type="non-terminal residue" evidence="9">
    <location>
        <position position="1"/>
    </location>
</feature>
<dbReference type="AlphaFoldDB" id="A0A0A9XLT6"/>
<evidence type="ECO:0000259" key="8">
    <source>
        <dbReference type="Pfam" id="PF13359"/>
    </source>
</evidence>
<keyword evidence="4" id="KW-0540">Nuclease</keyword>
<gene>
    <name evidence="9" type="primary">harbi1_7</name>
    <name evidence="9" type="ORF">CM83_100146</name>
</gene>
<dbReference type="InterPro" id="IPR027806">
    <property type="entry name" value="HARBI1_dom"/>
</dbReference>
<dbReference type="GO" id="GO:0016787">
    <property type="term" value="F:hydrolase activity"/>
    <property type="evidence" value="ECO:0007669"/>
    <property type="project" value="UniProtKB-KW"/>
</dbReference>
<comment type="subcellular location">
    <subcellularLocation>
        <location evidence="2">Nucleus</location>
    </subcellularLocation>
</comment>
<dbReference type="PANTHER" id="PTHR22930:SF85">
    <property type="entry name" value="GH03217P-RELATED"/>
    <property type="match status" value="1"/>
</dbReference>